<sequence>MGRKFYRTCEDLKRELGATEALEIINYLEPKLEERQQQLIQIIRIKNYAEIARYAHKTKGSIHYYGTHTLSNLLDKLINVEYNSELINDDFIDLINAEFNFILHYWRNCKNR</sequence>
<dbReference type="SUPFAM" id="SSF47226">
    <property type="entry name" value="Histidine-containing phosphotransfer domain, HPT domain"/>
    <property type="match status" value="1"/>
</dbReference>
<proteinExistence type="predicted"/>
<dbReference type="InterPro" id="IPR036641">
    <property type="entry name" value="HPT_dom_sf"/>
</dbReference>
<evidence type="ECO:0008006" key="2">
    <source>
        <dbReference type="Google" id="ProtNLM"/>
    </source>
</evidence>
<evidence type="ECO:0000313" key="1">
    <source>
        <dbReference type="EMBL" id="WGZ90912.1"/>
    </source>
</evidence>
<organism evidence="1">
    <name type="scientific">Candidatus Thiocaldithrix dubininis</name>
    <dbReference type="NCBI Taxonomy" id="3080823"/>
    <lineage>
        <taxon>Bacteria</taxon>
        <taxon>Pseudomonadati</taxon>
        <taxon>Pseudomonadota</taxon>
        <taxon>Gammaproteobacteria</taxon>
        <taxon>Thiotrichales</taxon>
        <taxon>Thiotrichaceae</taxon>
        <taxon>Candidatus Thiocaldithrix</taxon>
    </lineage>
</organism>
<dbReference type="Gene3D" id="1.20.120.160">
    <property type="entry name" value="HPT domain"/>
    <property type="match status" value="1"/>
</dbReference>
<protein>
    <recommendedName>
        <fullName evidence="2">HPt domain-containing protein</fullName>
    </recommendedName>
</protein>
<dbReference type="Proteomes" id="UP001300672">
    <property type="component" value="Chromosome"/>
</dbReference>
<name>A0AA95H4Q7_9GAMM</name>
<dbReference type="AlphaFoldDB" id="A0AA95H4Q7"/>
<reference evidence="1" key="1">
    <citation type="journal article" date="2023" name="Int. J. Mol. Sci.">
        <title>Metagenomics Revealed a New Genus 'Candidatus Thiocaldithrix dubininis' gen. nov., sp. nov. and a New Species 'Candidatus Thiothrix putei' sp. nov. in the Family Thiotrichaceae, Some Members of Which Have Traits of Both Na+- and H+-Motive Energetics.</title>
        <authorList>
            <person name="Ravin N.V."/>
            <person name="Muntyan M.S."/>
            <person name="Smolyakov D.D."/>
            <person name="Rudenko T.S."/>
            <person name="Beletsky A.V."/>
            <person name="Mardanov A.V."/>
            <person name="Grabovich M.Y."/>
        </authorList>
    </citation>
    <scope>NUCLEOTIDE SEQUENCE</scope>
    <source>
        <strain evidence="1">GKL-01</strain>
    </source>
</reference>
<reference evidence="1" key="2">
    <citation type="submission" date="2023-04" db="EMBL/GenBank/DDBJ databases">
        <authorList>
            <person name="Beletskiy A.V."/>
            <person name="Mardanov A.V."/>
            <person name="Ravin N.V."/>
        </authorList>
    </citation>
    <scope>NUCLEOTIDE SEQUENCE</scope>
    <source>
        <strain evidence="1">GKL-01</strain>
    </source>
</reference>
<accession>A0AA95H4Q7</accession>
<gene>
    <name evidence="1" type="ORF">QJT80_00235</name>
</gene>
<dbReference type="EMBL" id="CP124755">
    <property type="protein sequence ID" value="WGZ90912.1"/>
    <property type="molecule type" value="Genomic_DNA"/>
</dbReference>
<dbReference type="KEGG" id="tdu:QJT80_00235"/>
<dbReference type="GO" id="GO:0000160">
    <property type="term" value="P:phosphorelay signal transduction system"/>
    <property type="evidence" value="ECO:0007669"/>
    <property type="project" value="InterPro"/>
</dbReference>